<evidence type="ECO:0000256" key="1">
    <source>
        <dbReference type="SAM" id="Phobius"/>
    </source>
</evidence>
<keyword evidence="1" id="KW-0472">Membrane</keyword>
<name>F0T1V5_SYNGF</name>
<keyword evidence="3" id="KW-1185">Reference proteome</keyword>
<evidence type="ECO:0000313" key="3">
    <source>
        <dbReference type="Proteomes" id="UP000007488"/>
    </source>
</evidence>
<organism evidence="2 3">
    <name type="scientific">Syntrophobotulus glycolicus (strain DSM 8271 / FlGlyR)</name>
    <dbReference type="NCBI Taxonomy" id="645991"/>
    <lineage>
        <taxon>Bacteria</taxon>
        <taxon>Bacillati</taxon>
        <taxon>Bacillota</taxon>
        <taxon>Clostridia</taxon>
        <taxon>Eubacteriales</taxon>
        <taxon>Desulfitobacteriaceae</taxon>
        <taxon>Syntrophobotulus</taxon>
    </lineage>
</organism>
<sequence>MISIISAITQLTVSTVTTATSLAARFGLIVTITLIALLISKQLTEAVSMNSATSELTLSGLLDRVLNVGIVPLLMVFVSIVFVKILHVL</sequence>
<proteinExistence type="predicted"/>
<dbReference type="RefSeq" id="WP_013624090.1">
    <property type="nucleotide sequence ID" value="NC_015172.1"/>
</dbReference>
<keyword evidence="1" id="KW-1133">Transmembrane helix</keyword>
<evidence type="ECO:0000313" key="2">
    <source>
        <dbReference type="EMBL" id="ADY55219.1"/>
    </source>
</evidence>
<dbReference type="OrthoDB" id="1809905at2"/>
<dbReference type="HOGENOM" id="CLU_2397011_0_0_9"/>
<dbReference type="EMBL" id="CP002547">
    <property type="protein sequence ID" value="ADY55219.1"/>
    <property type="molecule type" value="Genomic_DNA"/>
</dbReference>
<gene>
    <name evidence="2" type="ordered locus">Sgly_0871</name>
</gene>
<reference evidence="3" key="2">
    <citation type="submission" date="2011-02" db="EMBL/GenBank/DDBJ databases">
        <title>The complete genome of Syntrophobotulus glycolicus DSM 8271.</title>
        <authorList>
            <person name="Lucas S."/>
            <person name="Copeland A."/>
            <person name="Lapidus A."/>
            <person name="Bruce D."/>
            <person name="Goodwin L."/>
            <person name="Pitluck S."/>
            <person name="Kyrpides N."/>
            <person name="Mavromatis K."/>
            <person name="Pagani I."/>
            <person name="Ivanova N."/>
            <person name="Mikhailova N."/>
            <person name="Chertkov O."/>
            <person name="Held B."/>
            <person name="Detter J.C."/>
            <person name="Tapia R."/>
            <person name="Han C."/>
            <person name="Land M."/>
            <person name="Hauser L."/>
            <person name="Markowitz V."/>
            <person name="Cheng J.-F."/>
            <person name="Hugenholtz P."/>
            <person name="Woyke T."/>
            <person name="Wu D."/>
            <person name="Spring S."/>
            <person name="Schroeder M."/>
            <person name="Brambilla E."/>
            <person name="Klenk H.-P."/>
            <person name="Eisen J.A."/>
        </authorList>
    </citation>
    <scope>NUCLEOTIDE SEQUENCE [LARGE SCALE GENOMIC DNA]</scope>
    <source>
        <strain evidence="3">DSM 8271 / FlGlyR</strain>
    </source>
</reference>
<reference evidence="2 3" key="1">
    <citation type="journal article" date="2011" name="Stand. Genomic Sci.">
        <title>Complete genome sequence of Syntrophobotulus glycolicus type strain (FlGlyR).</title>
        <authorList>
            <person name="Han C."/>
            <person name="Mwirichia R."/>
            <person name="Chertkov O."/>
            <person name="Held B."/>
            <person name="Lapidus A."/>
            <person name="Nolan M."/>
            <person name="Lucas S."/>
            <person name="Hammon N."/>
            <person name="Deshpande S."/>
            <person name="Cheng J.F."/>
            <person name="Tapia R."/>
            <person name="Goodwin L."/>
            <person name="Pitluck S."/>
            <person name="Huntemann M."/>
            <person name="Liolios K."/>
            <person name="Ivanova N."/>
            <person name="Pagani I."/>
            <person name="Mavromatis K."/>
            <person name="Ovchinikova G."/>
            <person name="Pati A."/>
            <person name="Chen A."/>
            <person name="Palaniappan K."/>
            <person name="Land M."/>
            <person name="Hauser L."/>
            <person name="Brambilla E.M."/>
            <person name="Rohde M."/>
            <person name="Spring S."/>
            <person name="Sikorski J."/>
            <person name="Goker M."/>
            <person name="Woyke T."/>
            <person name="Bristow J."/>
            <person name="Eisen J.A."/>
            <person name="Markowitz V."/>
            <person name="Hugenholtz P."/>
            <person name="Kyrpides N.C."/>
            <person name="Klenk H.P."/>
            <person name="Detter J.C."/>
        </authorList>
    </citation>
    <scope>NUCLEOTIDE SEQUENCE [LARGE SCALE GENOMIC DNA]</scope>
    <source>
        <strain evidence="3">DSM 8271 / FlGlyR</strain>
    </source>
</reference>
<dbReference type="KEGG" id="sgy:Sgly_0871"/>
<dbReference type="AlphaFoldDB" id="F0T1V5"/>
<keyword evidence="1" id="KW-0812">Transmembrane</keyword>
<feature type="transmembrane region" description="Helical" evidence="1">
    <location>
        <begin position="61"/>
        <end position="86"/>
    </location>
</feature>
<dbReference type="Proteomes" id="UP000007488">
    <property type="component" value="Chromosome"/>
</dbReference>
<accession>F0T1V5</accession>
<feature type="transmembrane region" description="Helical" evidence="1">
    <location>
        <begin position="22"/>
        <end position="40"/>
    </location>
</feature>
<dbReference type="STRING" id="645991.Sgly_0871"/>
<protein>
    <submittedName>
        <fullName evidence="2">Uncharacterized protein</fullName>
    </submittedName>
</protein>
<dbReference type="eggNOG" id="ENOG50337YW">
    <property type="taxonomic scope" value="Bacteria"/>
</dbReference>